<dbReference type="InterPro" id="IPR036047">
    <property type="entry name" value="F-box-like_dom_sf"/>
</dbReference>
<protein>
    <recommendedName>
        <fullName evidence="2">KIB1-4 beta-propeller domain-containing protein</fullName>
    </recommendedName>
</protein>
<reference evidence="3 4" key="1">
    <citation type="journal article" date="2019" name="Sci. Rep.">
        <title>A high-quality genome of Eragrostis curvula grass provides insights into Poaceae evolution and supports new strategies to enhance forage quality.</title>
        <authorList>
            <person name="Carballo J."/>
            <person name="Santos B.A.C.M."/>
            <person name="Zappacosta D."/>
            <person name="Garbus I."/>
            <person name="Selva J.P."/>
            <person name="Gallo C.A."/>
            <person name="Diaz A."/>
            <person name="Albertini E."/>
            <person name="Caccamo M."/>
            <person name="Echenique V."/>
        </authorList>
    </citation>
    <scope>NUCLEOTIDE SEQUENCE [LARGE SCALE GENOMIC DNA]</scope>
    <source>
        <strain evidence="4">cv. Victoria</strain>
        <tissue evidence="3">Leaf</tissue>
    </source>
</reference>
<dbReference type="InterPro" id="IPR005174">
    <property type="entry name" value="KIB1-4_b-propeller"/>
</dbReference>
<dbReference type="AlphaFoldDB" id="A0A5J9UN14"/>
<dbReference type="OrthoDB" id="634961at2759"/>
<feature type="compositionally biased region" description="Polar residues" evidence="1">
    <location>
        <begin position="43"/>
        <end position="53"/>
    </location>
</feature>
<keyword evidence="4" id="KW-1185">Reference proteome</keyword>
<dbReference type="SUPFAM" id="SSF81383">
    <property type="entry name" value="F-box domain"/>
    <property type="match status" value="1"/>
</dbReference>
<dbReference type="Proteomes" id="UP000324897">
    <property type="component" value="Chromosome 2"/>
</dbReference>
<comment type="caution">
    <text evidence="3">The sequence shown here is derived from an EMBL/GenBank/DDBJ whole genome shotgun (WGS) entry which is preliminary data.</text>
</comment>
<dbReference type="PANTHER" id="PTHR33110:SF23">
    <property type="entry name" value="OS04G0316800 PROTEIN"/>
    <property type="match status" value="1"/>
</dbReference>
<feature type="region of interest" description="Disordered" evidence="1">
    <location>
        <begin position="1"/>
        <end position="56"/>
    </location>
</feature>
<accession>A0A5J9UN14</accession>
<evidence type="ECO:0000259" key="2">
    <source>
        <dbReference type="Pfam" id="PF03478"/>
    </source>
</evidence>
<dbReference type="Gramene" id="TVU25152">
    <property type="protein sequence ID" value="TVU25152"/>
    <property type="gene ID" value="EJB05_27636"/>
</dbReference>
<feature type="domain" description="KIB1-4 beta-propeller" evidence="2">
    <location>
        <begin position="158"/>
        <end position="456"/>
    </location>
</feature>
<feature type="non-terminal residue" evidence="3">
    <location>
        <position position="1"/>
    </location>
</feature>
<sequence length="491" mass="54697">MDLVTGNSGEPRHPRDVEPFSSLMGLSHRHGGRAGEVFDETTRPSSNQGTQRRGSPMSMVFCAETSGEAFDGRSQKRSRLEMDAGVSLWAGLQSDVLGMVLCFLPCLADRTSMLSVCRQWHATSRDHVLLPPRHPLLVLPQLRFSCFCSGAALTASLRAWMPEDVEANDVRFVGSFKGWLVGVTPSKDHSSRGFDGECFMVNLFSHKVLRLPPLIKRLHHGFSGYSRKALPIINGSGEVNFTTNNIYKMSLRRVVLSAAPDSGSKCIVVASSYHTITQTLALWQPGMISWQVCDGLAGPKDLVFYQGKLYVLLRFLVRLYIFELEEDERGVIVSRVEHCVTTLLHNHHIRPGDVLSNMVVWRGKLLLIIRRYDTSSLRRALCEVEVFALDFSTNPYGCTTIHSFEGDCIFVDSCSCSSLSAGLYDGAEGDLIYFVDQYSKYDGNSFKPSYDTFVYNMRDGTTRPFAVELSPHNFGAPKDKLAVPLWLSPLA</sequence>
<organism evidence="3 4">
    <name type="scientific">Eragrostis curvula</name>
    <name type="common">weeping love grass</name>
    <dbReference type="NCBI Taxonomy" id="38414"/>
    <lineage>
        <taxon>Eukaryota</taxon>
        <taxon>Viridiplantae</taxon>
        <taxon>Streptophyta</taxon>
        <taxon>Embryophyta</taxon>
        <taxon>Tracheophyta</taxon>
        <taxon>Spermatophyta</taxon>
        <taxon>Magnoliopsida</taxon>
        <taxon>Liliopsida</taxon>
        <taxon>Poales</taxon>
        <taxon>Poaceae</taxon>
        <taxon>PACMAD clade</taxon>
        <taxon>Chloridoideae</taxon>
        <taxon>Eragrostideae</taxon>
        <taxon>Eragrostidinae</taxon>
        <taxon>Eragrostis</taxon>
    </lineage>
</organism>
<name>A0A5J9UN14_9POAL</name>
<dbReference type="EMBL" id="RWGY01000013">
    <property type="protein sequence ID" value="TVU25152.1"/>
    <property type="molecule type" value="Genomic_DNA"/>
</dbReference>
<evidence type="ECO:0000313" key="3">
    <source>
        <dbReference type="EMBL" id="TVU25152.1"/>
    </source>
</evidence>
<evidence type="ECO:0000256" key="1">
    <source>
        <dbReference type="SAM" id="MobiDB-lite"/>
    </source>
</evidence>
<dbReference type="Pfam" id="PF03478">
    <property type="entry name" value="Beta-prop_KIB1-4"/>
    <property type="match status" value="1"/>
</dbReference>
<gene>
    <name evidence="3" type="ORF">EJB05_27636</name>
</gene>
<evidence type="ECO:0000313" key="4">
    <source>
        <dbReference type="Proteomes" id="UP000324897"/>
    </source>
</evidence>
<dbReference type="PANTHER" id="PTHR33110">
    <property type="entry name" value="F-BOX/KELCH-REPEAT PROTEIN-RELATED"/>
    <property type="match status" value="1"/>
</dbReference>
<proteinExistence type="predicted"/>